<keyword evidence="3" id="KW-1185">Reference proteome</keyword>
<dbReference type="AlphaFoldDB" id="A0AAV6V6Q8"/>
<dbReference type="Proteomes" id="UP000827092">
    <property type="component" value="Unassembled WGS sequence"/>
</dbReference>
<dbReference type="EMBL" id="JAFNEN010000150">
    <property type="protein sequence ID" value="KAG8191901.1"/>
    <property type="molecule type" value="Genomic_DNA"/>
</dbReference>
<gene>
    <name evidence="2" type="ORF">JTE90_019835</name>
</gene>
<proteinExistence type="predicted"/>
<feature type="region of interest" description="Disordered" evidence="1">
    <location>
        <begin position="73"/>
        <end position="97"/>
    </location>
</feature>
<reference evidence="2 3" key="1">
    <citation type="journal article" date="2022" name="Nat. Ecol. Evol.">
        <title>A masculinizing supergene underlies an exaggerated male reproductive morph in a spider.</title>
        <authorList>
            <person name="Hendrickx F."/>
            <person name="De Corte Z."/>
            <person name="Sonet G."/>
            <person name="Van Belleghem S.M."/>
            <person name="Kostlbacher S."/>
            <person name="Vangestel C."/>
        </authorList>
    </citation>
    <scope>NUCLEOTIDE SEQUENCE [LARGE SCALE GENOMIC DNA]</scope>
    <source>
        <strain evidence="2">W744_W776</strain>
    </source>
</reference>
<evidence type="ECO:0000256" key="1">
    <source>
        <dbReference type="SAM" id="MobiDB-lite"/>
    </source>
</evidence>
<evidence type="ECO:0000313" key="2">
    <source>
        <dbReference type="EMBL" id="KAG8191901.1"/>
    </source>
</evidence>
<protein>
    <submittedName>
        <fullName evidence="2">Uncharacterized protein</fullName>
    </submittedName>
</protein>
<comment type="caution">
    <text evidence="2">The sequence shown here is derived from an EMBL/GenBank/DDBJ whole genome shotgun (WGS) entry which is preliminary data.</text>
</comment>
<sequence length="115" mass="12891">MDLLKKSVKKIGKYSTKIISSDLLRLKYPHKIASTHQTPPTGARSDILIKTSLPPRPQPSLPLARLHVEGVANRHREHRHPTIARSHSTTQPGANWSTNKLGQKSCLLSFFEILL</sequence>
<name>A0AAV6V6Q8_9ARAC</name>
<feature type="compositionally biased region" description="Polar residues" evidence="1">
    <location>
        <begin position="85"/>
        <end position="97"/>
    </location>
</feature>
<accession>A0AAV6V6Q8</accession>
<organism evidence="2 3">
    <name type="scientific">Oedothorax gibbosus</name>
    <dbReference type="NCBI Taxonomy" id="931172"/>
    <lineage>
        <taxon>Eukaryota</taxon>
        <taxon>Metazoa</taxon>
        <taxon>Ecdysozoa</taxon>
        <taxon>Arthropoda</taxon>
        <taxon>Chelicerata</taxon>
        <taxon>Arachnida</taxon>
        <taxon>Araneae</taxon>
        <taxon>Araneomorphae</taxon>
        <taxon>Entelegynae</taxon>
        <taxon>Araneoidea</taxon>
        <taxon>Linyphiidae</taxon>
        <taxon>Erigoninae</taxon>
        <taxon>Oedothorax</taxon>
    </lineage>
</organism>
<evidence type="ECO:0000313" key="3">
    <source>
        <dbReference type="Proteomes" id="UP000827092"/>
    </source>
</evidence>